<protein>
    <submittedName>
        <fullName evidence="1">Uncharacterized protein</fullName>
    </submittedName>
</protein>
<dbReference type="Proteomes" id="UP000316476">
    <property type="component" value="Unassembled WGS sequence"/>
</dbReference>
<comment type="caution">
    <text evidence="1">The sequence shown here is derived from an EMBL/GenBank/DDBJ whole genome shotgun (WGS) entry which is preliminary data.</text>
</comment>
<reference evidence="1 2" key="1">
    <citation type="submission" date="2019-02" db="EMBL/GenBank/DDBJ databases">
        <title>Deep-cultivation of Planctomycetes and their phenomic and genomic characterization uncovers novel biology.</title>
        <authorList>
            <person name="Wiegand S."/>
            <person name="Jogler M."/>
            <person name="Boedeker C."/>
            <person name="Pinto D."/>
            <person name="Vollmers J."/>
            <person name="Rivas-Marin E."/>
            <person name="Kohn T."/>
            <person name="Peeters S.H."/>
            <person name="Heuer A."/>
            <person name="Rast P."/>
            <person name="Oberbeckmann S."/>
            <person name="Bunk B."/>
            <person name="Jeske O."/>
            <person name="Meyerdierks A."/>
            <person name="Storesund J.E."/>
            <person name="Kallscheuer N."/>
            <person name="Luecker S."/>
            <person name="Lage O.M."/>
            <person name="Pohl T."/>
            <person name="Merkel B.J."/>
            <person name="Hornburger P."/>
            <person name="Mueller R.-W."/>
            <person name="Bruemmer F."/>
            <person name="Labrenz M."/>
            <person name="Spormann A.M."/>
            <person name="Op Den Camp H."/>
            <person name="Overmann J."/>
            <person name="Amann R."/>
            <person name="Jetten M.S.M."/>
            <person name="Mascher T."/>
            <person name="Medema M.H."/>
            <person name="Devos D.P."/>
            <person name="Kaster A.-K."/>
            <person name="Ovreas L."/>
            <person name="Rohde M."/>
            <person name="Galperin M.Y."/>
            <person name="Jogler C."/>
        </authorList>
    </citation>
    <scope>NUCLEOTIDE SEQUENCE [LARGE SCALE GENOMIC DNA]</scope>
    <source>
        <strain evidence="1 2">V7</strain>
    </source>
</reference>
<evidence type="ECO:0000313" key="1">
    <source>
        <dbReference type="EMBL" id="TWU65300.1"/>
    </source>
</evidence>
<evidence type="ECO:0000313" key="2">
    <source>
        <dbReference type="Proteomes" id="UP000316476"/>
    </source>
</evidence>
<accession>A0A5C6FV20</accession>
<sequence>MKRSPGMRPAIRAGGSMDLKRYHVKHHTSLALTFRTTQQRVFGYGMDIWSDVHRTSVMDPLCWRCVSPLGFSNGVARVSCAFVAGRSRRR</sequence>
<organism evidence="1 2">
    <name type="scientific">Crateriforma conspicua</name>
    <dbReference type="NCBI Taxonomy" id="2527996"/>
    <lineage>
        <taxon>Bacteria</taxon>
        <taxon>Pseudomonadati</taxon>
        <taxon>Planctomycetota</taxon>
        <taxon>Planctomycetia</taxon>
        <taxon>Planctomycetales</taxon>
        <taxon>Planctomycetaceae</taxon>
        <taxon>Crateriforma</taxon>
    </lineage>
</organism>
<proteinExistence type="predicted"/>
<gene>
    <name evidence="1" type="ORF">V7x_08460</name>
</gene>
<name>A0A5C6FV20_9PLAN</name>
<dbReference type="EMBL" id="SJPZ01000001">
    <property type="protein sequence ID" value="TWU65300.1"/>
    <property type="molecule type" value="Genomic_DNA"/>
</dbReference>
<dbReference type="AlphaFoldDB" id="A0A5C6FV20"/>